<evidence type="ECO:0000313" key="6">
    <source>
        <dbReference type="Proteomes" id="UP000614058"/>
    </source>
</evidence>
<dbReference type="InterPro" id="IPR050834">
    <property type="entry name" value="Glycosyltransf_2"/>
</dbReference>
<comment type="caution">
    <text evidence="5">The sequence shown here is derived from an EMBL/GenBank/DDBJ whole genome shotgun (WGS) entry which is preliminary data.</text>
</comment>
<dbReference type="Gene3D" id="3.90.550.10">
    <property type="entry name" value="Spore Coat Polysaccharide Biosynthesis Protein SpsA, Chain A"/>
    <property type="match status" value="1"/>
</dbReference>
<dbReference type="Proteomes" id="UP000614058">
    <property type="component" value="Unassembled WGS sequence"/>
</dbReference>
<dbReference type="SUPFAM" id="SSF53448">
    <property type="entry name" value="Nucleotide-diphospho-sugar transferases"/>
    <property type="match status" value="1"/>
</dbReference>
<evidence type="ECO:0000256" key="3">
    <source>
        <dbReference type="ARBA" id="ARBA00022679"/>
    </source>
</evidence>
<keyword evidence="6" id="KW-1185">Reference proteome</keyword>
<evidence type="ECO:0000259" key="4">
    <source>
        <dbReference type="Pfam" id="PF00535"/>
    </source>
</evidence>
<organism evidence="5 6">
    <name type="scientific">Kingella bonacorsii</name>
    <dbReference type="NCBI Taxonomy" id="2796361"/>
    <lineage>
        <taxon>Bacteria</taxon>
        <taxon>Pseudomonadati</taxon>
        <taxon>Pseudomonadota</taxon>
        <taxon>Betaproteobacteria</taxon>
        <taxon>Neisseriales</taxon>
        <taxon>Neisseriaceae</taxon>
        <taxon>Kingella</taxon>
    </lineage>
</organism>
<name>A0ABS1BU73_9NEIS</name>
<evidence type="ECO:0000256" key="2">
    <source>
        <dbReference type="ARBA" id="ARBA00022676"/>
    </source>
</evidence>
<keyword evidence="3" id="KW-0808">Transferase</keyword>
<feature type="domain" description="Glycosyltransferase 2-like" evidence="4">
    <location>
        <begin position="15"/>
        <end position="162"/>
    </location>
</feature>
<dbReference type="RefSeq" id="WP_200522865.1">
    <property type="nucleotide sequence ID" value="NZ_JAEHNZ010000003.1"/>
</dbReference>
<proteinExistence type="inferred from homology"/>
<comment type="similarity">
    <text evidence="1">Belongs to the glycosyltransferase 2 family.</text>
</comment>
<dbReference type="Pfam" id="PF00535">
    <property type="entry name" value="Glycos_transf_2"/>
    <property type="match status" value="1"/>
</dbReference>
<dbReference type="InterPro" id="IPR029044">
    <property type="entry name" value="Nucleotide-diphossugar_trans"/>
</dbReference>
<evidence type="ECO:0000256" key="1">
    <source>
        <dbReference type="ARBA" id="ARBA00006739"/>
    </source>
</evidence>
<dbReference type="EMBL" id="JAEHNZ010000003">
    <property type="protein sequence ID" value="MBK0396804.1"/>
    <property type="molecule type" value="Genomic_DNA"/>
</dbReference>
<evidence type="ECO:0000313" key="5">
    <source>
        <dbReference type="EMBL" id="MBK0396804.1"/>
    </source>
</evidence>
<accession>A0ABS1BU73</accession>
<dbReference type="InterPro" id="IPR001173">
    <property type="entry name" value="Glyco_trans_2-like"/>
</dbReference>
<dbReference type="PANTHER" id="PTHR43685">
    <property type="entry name" value="GLYCOSYLTRANSFERASE"/>
    <property type="match status" value="1"/>
</dbReference>
<dbReference type="PANTHER" id="PTHR43685:SF5">
    <property type="entry name" value="GLYCOSYLTRANSFERASE EPSE-RELATED"/>
    <property type="match status" value="1"/>
</dbReference>
<gene>
    <name evidence="5" type="ORF">JDW22_09525</name>
</gene>
<keyword evidence="2" id="KW-0328">Glycosyltransferase</keyword>
<sequence length="268" mass="30036">MHFTALLSLYAKEHPDHLRQSLASLAAQTQPAAEILIVLDGAITPALEAVLAEFAGRLPLNIIRLPENVGLGRALNHGVQHARHEWIFRMDTDDIAAPTRFADQCAYLAAHPQTALLGGQIAEFANTPGQSHASRQVPQTQPEILAYAKKRNPFNHMTVAYKKTAVQQAGGYQHHLYMEDYNLWLRMLAQGATAANLPQTLVHARTGNAMLQRRRGRAYIKSEWQLMRLKHRLRFQAALPALAIFLLRSLPRLLPAKWLGKVYAKLRT</sequence>
<protein>
    <submittedName>
        <fullName evidence="5">Glycosyltransferase</fullName>
    </submittedName>
</protein>
<reference evidence="5 6" key="1">
    <citation type="journal article" date="2021" name="Pathogens">
        <title>Isolation and Characterization of Kingella bonacorsii sp. nov., A Novel Kingella Species Detected in a Stable Periodontitis Subject.</title>
        <authorList>
            <person name="Antezack A."/>
            <person name="Boxberger M."/>
            <person name="Rolland C."/>
            <person name="Monnet-Corti V."/>
            <person name="La Scola B."/>
        </authorList>
    </citation>
    <scope>NUCLEOTIDE SEQUENCE [LARGE SCALE GENOMIC DNA]</scope>
    <source>
        <strain evidence="5 6">Marseille-Q4569</strain>
    </source>
</reference>